<feature type="domain" description="RNase H type-1" evidence="1">
    <location>
        <begin position="10"/>
        <end position="71"/>
    </location>
</feature>
<protein>
    <recommendedName>
        <fullName evidence="1">RNase H type-1 domain-containing protein</fullName>
    </recommendedName>
</protein>
<dbReference type="InterPro" id="IPR002156">
    <property type="entry name" value="RNaseH_domain"/>
</dbReference>
<dbReference type="AlphaFoldDB" id="A0A7J6VTY2"/>
<dbReference type="GO" id="GO:0004523">
    <property type="term" value="F:RNA-DNA hybrid ribonuclease activity"/>
    <property type="evidence" value="ECO:0007669"/>
    <property type="project" value="InterPro"/>
</dbReference>
<evidence type="ECO:0000259" key="1">
    <source>
        <dbReference type="Pfam" id="PF13456"/>
    </source>
</evidence>
<evidence type="ECO:0000313" key="2">
    <source>
        <dbReference type="EMBL" id="KAF5188038.1"/>
    </source>
</evidence>
<evidence type="ECO:0000313" key="3">
    <source>
        <dbReference type="Proteomes" id="UP000554482"/>
    </source>
</evidence>
<dbReference type="Proteomes" id="UP000554482">
    <property type="component" value="Unassembled WGS sequence"/>
</dbReference>
<accession>A0A7J6VTY2</accession>
<dbReference type="GO" id="GO:0003676">
    <property type="term" value="F:nucleic acid binding"/>
    <property type="evidence" value="ECO:0007669"/>
    <property type="project" value="InterPro"/>
</dbReference>
<comment type="caution">
    <text evidence="2">The sequence shown here is derived from an EMBL/GenBank/DDBJ whole genome shotgun (WGS) entry which is preliminary data.</text>
</comment>
<reference evidence="2 3" key="1">
    <citation type="submission" date="2020-06" db="EMBL/GenBank/DDBJ databases">
        <title>Transcriptomic and genomic resources for Thalictrum thalictroides and T. hernandezii: Facilitating candidate gene discovery in an emerging model plant lineage.</title>
        <authorList>
            <person name="Arias T."/>
            <person name="Riano-Pachon D.M."/>
            <person name="Di Stilio V.S."/>
        </authorList>
    </citation>
    <scope>NUCLEOTIDE SEQUENCE [LARGE SCALE GENOMIC DNA]</scope>
    <source>
        <strain evidence="3">cv. WT478/WT964</strain>
        <tissue evidence="2">Leaves</tissue>
    </source>
</reference>
<dbReference type="Pfam" id="PF13456">
    <property type="entry name" value="RVT_3"/>
    <property type="match status" value="1"/>
</dbReference>
<dbReference type="EMBL" id="JABWDY010027271">
    <property type="protein sequence ID" value="KAF5188038.1"/>
    <property type="molecule type" value="Genomic_DNA"/>
</dbReference>
<proteinExistence type="predicted"/>
<name>A0A7J6VTY2_THATH</name>
<gene>
    <name evidence="2" type="ORF">FRX31_022375</name>
</gene>
<keyword evidence="3" id="KW-1185">Reference proteome</keyword>
<organism evidence="2 3">
    <name type="scientific">Thalictrum thalictroides</name>
    <name type="common">Rue-anemone</name>
    <name type="synonym">Anemone thalictroides</name>
    <dbReference type="NCBI Taxonomy" id="46969"/>
    <lineage>
        <taxon>Eukaryota</taxon>
        <taxon>Viridiplantae</taxon>
        <taxon>Streptophyta</taxon>
        <taxon>Embryophyta</taxon>
        <taxon>Tracheophyta</taxon>
        <taxon>Spermatophyta</taxon>
        <taxon>Magnoliopsida</taxon>
        <taxon>Ranunculales</taxon>
        <taxon>Ranunculaceae</taxon>
        <taxon>Thalictroideae</taxon>
        <taxon>Thalictrum</taxon>
    </lineage>
</organism>
<sequence length="83" mass="8681">MVLTKNKIKVKIRNSFGCFLSAGTQCSTTGTAEKAECKGILAAIRARIAIKLTDLEVETNNKAVAGYLAGKAVAGYLAGKTAF</sequence>